<reference evidence="3 4" key="1">
    <citation type="journal article" date="2020" name="ISME J.">
        <title>Uncovering the hidden diversity of litter-decomposition mechanisms in mushroom-forming fungi.</title>
        <authorList>
            <person name="Floudas D."/>
            <person name="Bentzer J."/>
            <person name="Ahren D."/>
            <person name="Johansson T."/>
            <person name="Persson P."/>
            <person name="Tunlid A."/>
        </authorList>
    </citation>
    <scope>NUCLEOTIDE SEQUENCE [LARGE SCALE GENOMIC DNA]</scope>
    <source>
        <strain evidence="3 4">CBS 291.85</strain>
    </source>
</reference>
<evidence type="ECO:0008006" key="5">
    <source>
        <dbReference type="Google" id="ProtNLM"/>
    </source>
</evidence>
<dbReference type="AlphaFoldDB" id="A0A8H5C3M1"/>
<feature type="chain" id="PRO_5034152530" description="Dirigent protein" evidence="2">
    <location>
        <begin position="17"/>
        <end position="183"/>
    </location>
</feature>
<dbReference type="OrthoDB" id="3685327at2759"/>
<evidence type="ECO:0000256" key="2">
    <source>
        <dbReference type="SAM" id="SignalP"/>
    </source>
</evidence>
<gene>
    <name evidence="3" type="ORF">D9758_017489</name>
</gene>
<keyword evidence="4" id="KW-1185">Reference proteome</keyword>
<name>A0A8H5C3M1_9AGAR</name>
<proteinExistence type="predicted"/>
<evidence type="ECO:0000313" key="3">
    <source>
        <dbReference type="EMBL" id="KAF5334353.1"/>
    </source>
</evidence>
<feature type="region of interest" description="Disordered" evidence="1">
    <location>
        <begin position="25"/>
        <end position="69"/>
    </location>
</feature>
<sequence>MNFKLFSALAFGFAVANVISTSSTGPGGADNVVNTDTNTNNTTNARPAPAAGPFSVAIPETNPNPVPDASNTLASDLLLGCSVAALDAGTDPAQYVQDFATFMFGNDPTHNFLIATGGSFGASDFGVEGVDWEQADCSFQGVIYGVYALRNGVYSHGVDNSGFWEFIGVWTLMGDTVTFISPV</sequence>
<accession>A0A8H5C3M1</accession>
<feature type="compositionally biased region" description="Low complexity" evidence="1">
    <location>
        <begin position="30"/>
        <end position="44"/>
    </location>
</feature>
<feature type="signal peptide" evidence="2">
    <location>
        <begin position="1"/>
        <end position="16"/>
    </location>
</feature>
<keyword evidence="2" id="KW-0732">Signal</keyword>
<dbReference type="EMBL" id="JAACJM010000261">
    <property type="protein sequence ID" value="KAF5334353.1"/>
    <property type="molecule type" value="Genomic_DNA"/>
</dbReference>
<protein>
    <recommendedName>
        <fullName evidence="5">Dirigent protein</fullName>
    </recommendedName>
</protein>
<evidence type="ECO:0000313" key="4">
    <source>
        <dbReference type="Proteomes" id="UP000559256"/>
    </source>
</evidence>
<comment type="caution">
    <text evidence="3">The sequence shown here is derived from an EMBL/GenBank/DDBJ whole genome shotgun (WGS) entry which is preliminary data.</text>
</comment>
<organism evidence="3 4">
    <name type="scientific">Tetrapyrgos nigripes</name>
    <dbReference type="NCBI Taxonomy" id="182062"/>
    <lineage>
        <taxon>Eukaryota</taxon>
        <taxon>Fungi</taxon>
        <taxon>Dikarya</taxon>
        <taxon>Basidiomycota</taxon>
        <taxon>Agaricomycotina</taxon>
        <taxon>Agaricomycetes</taxon>
        <taxon>Agaricomycetidae</taxon>
        <taxon>Agaricales</taxon>
        <taxon>Marasmiineae</taxon>
        <taxon>Marasmiaceae</taxon>
        <taxon>Tetrapyrgos</taxon>
    </lineage>
</organism>
<dbReference type="Proteomes" id="UP000559256">
    <property type="component" value="Unassembled WGS sequence"/>
</dbReference>
<evidence type="ECO:0000256" key="1">
    <source>
        <dbReference type="SAM" id="MobiDB-lite"/>
    </source>
</evidence>